<accession>D9WTR1</accession>
<reference evidence="2 3" key="1">
    <citation type="submission" date="2009-02" db="EMBL/GenBank/DDBJ databases">
        <title>Annotation of Streptomyces hygroscopicus strain ATCC 53653.</title>
        <authorList>
            <consortium name="The Broad Institute Genome Sequencing Platform"/>
            <consortium name="Broad Institute Microbial Sequencing Center"/>
            <person name="Fischbach M."/>
            <person name="Godfrey P."/>
            <person name="Ward D."/>
            <person name="Young S."/>
            <person name="Zeng Q."/>
            <person name="Koehrsen M."/>
            <person name="Alvarado L."/>
            <person name="Berlin A.M."/>
            <person name="Bochicchio J."/>
            <person name="Borenstein D."/>
            <person name="Chapman S.B."/>
            <person name="Chen Z."/>
            <person name="Engels R."/>
            <person name="Freedman E."/>
            <person name="Gellesch M."/>
            <person name="Goldberg J."/>
            <person name="Griggs A."/>
            <person name="Gujja S."/>
            <person name="Heilman E.R."/>
            <person name="Heiman D.I."/>
            <person name="Hepburn T.A."/>
            <person name="Howarth C."/>
            <person name="Jen D."/>
            <person name="Larson L."/>
            <person name="Lewis B."/>
            <person name="Mehta T."/>
            <person name="Park D."/>
            <person name="Pearson M."/>
            <person name="Richards J."/>
            <person name="Roberts A."/>
            <person name="Saif S."/>
            <person name="Shea T.D."/>
            <person name="Shenoy N."/>
            <person name="Sisk P."/>
            <person name="Stolte C."/>
            <person name="Sykes S.N."/>
            <person name="Thomson T."/>
            <person name="Walk T."/>
            <person name="White J."/>
            <person name="Yandava C."/>
            <person name="Straight P."/>
            <person name="Clardy J."/>
            <person name="Hung D."/>
            <person name="Kolter R."/>
            <person name="Mekalanos J."/>
            <person name="Walker S."/>
            <person name="Walsh C.T."/>
            <person name="Wieland-Brown L.C."/>
            <person name="Haas B."/>
            <person name="Nusbaum C."/>
            <person name="Birren B."/>
        </authorList>
    </citation>
    <scope>NUCLEOTIDE SEQUENCE [LARGE SCALE GENOMIC DNA]</scope>
    <source>
        <strain evidence="2 3">ATCC 53653</strain>
    </source>
</reference>
<dbReference type="EMBL" id="GG657754">
    <property type="protein sequence ID" value="EFL28455.1"/>
    <property type="molecule type" value="Genomic_DNA"/>
</dbReference>
<organism evidence="2 3">
    <name type="scientific">Streptomyces himastatinicus ATCC 53653</name>
    <dbReference type="NCBI Taxonomy" id="457427"/>
    <lineage>
        <taxon>Bacteria</taxon>
        <taxon>Bacillati</taxon>
        <taxon>Actinomycetota</taxon>
        <taxon>Actinomycetes</taxon>
        <taxon>Kitasatosporales</taxon>
        <taxon>Streptomycetaceae</taxon>
        <taxon>Streptomyces</taxon>
        <taxon>Streptomyces violaceusniger group</taxon>
    </lineage>
</organism>
<protein>
    <submittedName>
        <fullName evidence="2">Uncharacterized protein</fullName>
    </submittedName>
</protein>
<dbReference type="STRING" id="457427.SSOG_08169"/>
<feature type="region of interest" description="Disordered" evidence="1">
    <location>
        <begin position="1"/>
        <end position="25"/>
    </location>
</feature>
<dbReference type="AlphaFoldDB" id="D9WTR1"/>
<name>D9WTR1_9ACTN</name>
<keyword evidence="3" id="KW-1185">Reference proteome</keyword>
<gene>
    <name evidence="2" type="ORF">SSOG_08169</name>
</gene>
<proteinExistence type="predicted"/>
<evidence type="ECO:0000313" key="3">
    <source>
        <dbReference type="Proteomes" id="UP000003963"/>
    </source>
</evidence>
<dbReference type="Proteomes" id="UP000003963">
    <property type="component" value="Unassembled WGS sequence"/>
</dbReference>
<dbReference type="HOGENOM" id="CLU_2884006_0_0_11"/>
<sequence>MVFAGTVRQGYDTAPPARRNTHDGPAETSKLCLLARGPIAPKIGLYDALTPQYIGCSDADASW</sequence>
<evidence type="ECO:0000256" key="1">
    <source>
        <dbReference type="SAM" id="MobiDB-lite"/>
    </source>
</evidence>
<evidence type="ECO:0000313" key="2">
    <source>
        <dbReference type="EMBL" id="EFL28455.1"/>
    </source>
</evidence>